<feature type="domain" description="Helicase C-terminal" evidence="11">
    <location>
        <begin position="217"/>
        <end position="378"/>
    </location>
</feature>
<feature type="short sequence motif" description="Q motif" evidence="8">
    <location>
        <begin position="4"/>
        <end position="32"/>
    </location>
</feature>
<dbReference type="PROSITE" id="PS51194">
    <property type="entry name" value="HELICASE_CTER"/>
    <property type="match status" value="1"/>
</dbReference>
<evidence type="ECO:0000256" key="2">
    <source>
        <dbReference type="ARBA" id="ARBA00022490"/>
    </source>
</evidence>
<name>A0A166CM21_9EURY</name>
<comment type="similarity">
    <text evidence="9">Belongs to the DEAD box helicase family.</text>
</comment>
<dbReference type="SMART" id="SM00487">
    <property type="entry name" value="DEXDc"/>
    <property type="match status" value="1"/>
</dbReference>
<dbReference type="GO" id="GO:0003724">
    <property type="term" value="F:RNA helicase activity"/>
    <property type="evidence" value="ECO:0007669"/>
    <property type="project" value="UniProtKB-EC"/>
</dbReference>
<dbReference type="AlphaFoldDB" id="A0A166CM21"/>
<dbReference type="Pfam" id="PF00271">
    <property type="entry name" value="Helicase_C"/>
    <property type="match status" value="1"/>
</dbReference>
<dbReference type="InterPro" id="IPR000629">
    <property type="entry name" value="RNA-helicase_DEAD-box_CS"/>
</dbReference>
<dbReference type="Pfam" id="PF25399">
    <property type="entry name" value="DeaD_dimer"/>
    <property type="match status" value="1"/>
</dbReference>
<dbReference type="PANTHER" id="PTHR47963">
    <property type="entry name" value="DEAD-BOX ATP-DEPENDENT RNA HELICASE 47, MITOCHONDRIAL"/>
    <property type="match status" value="1"/>
</dbReference>
<dbReference type="PATRIC" id="fig|55758.3.peg.758"/>
<dbReference type="InterPro" id="IPR001650">
    <property type="entry name" value="Helicase_C-like"/>
</dbReference>
<dbReference type="PROSITE" id="PS51192">
    <property type="entry name" value="HELICASE_ATP_BIND_1"/>
    <property type="match status" value="1"/>
</dbReference>
<keyword evidence="14" id="KW-1185">Reference proteome</keyword>
<evidence type="ECO:0000256" key="8">
    <source>
        <dbReference type="PROSITE-ProRule" id="PRU00552"/>
    </source>
</evidence>
<dbReference type="GO" id="GO:0005840">
    <property type="term" value="C:ribosome"/>
    <property type="evidence" value="ECO:0007669"/>
    <property type="project" value="TreeGrafter"/>
</dbReference>
<reference evidence="13 14" key="1">
    <citation type="submission" date="2016-04" db="EMBL/GenBank/DDBJ databases">
        <title>Genome sequence of Methanobrevibacter filiformis DSM 11501.</title>
        <authorList>
            <person name="Poehlein A."/>
            <person name="Seedorf H."/>
            <person name="Daniel R."/>
        </authorList>
    </citation>
    <scope>NUCLEOTIDE SEQUENCE [LARGE SCALE GENOMIC DNA]</scope>
    <source>
        <strain evidence="13 14">DSM 11501</strain>
    </source>
</reference>
<dbReference type="PANTHER" id="PTHR47963:SF8">
    <property type="entry name" value="ATP-DEPENDENT RNA HELICASE DEAD"/>
    <property type="match status" value="1"/>
</dbReference>
<dbReference type="EC" id="3.6.4.13" evidence="1"/>
<dbReference type="GO" id="GO:0005829">
    <property type="term" value="C:cytosol"/>
    <property type="evidence" value="ECO:0007669"/>
    <property type="project" value="TreeGrafter"/>
</dbReference>
<dbReference type="Proteomes" id="UP000077066">
    <property type="component" value="Unassembled WGS sequence"/>
</dbReference>
<dbReference type="FunFam" id="3.40.50.300:FF:000108">
    <property type="entry name" value="ATP-dependent RNA helicase RhlE"/>
    <property type="match status" value="1"/>
</dbReference>
<comment type="caution">
    <text evidence="13">The sequence shown here is derived from an EMBL/GenBank/DDBJ whole genome shotgun (WGS) entry which is preliminary data.</text>
</comment>
<evidence type="ECO:0000259" key="11">
    <source>
        <dbReference type="PROSITE" id="PS51194"/>
    </source>
</evidence>
<keyword evidence="4 9" id="KW-0378">Hydrolase</keyword>
<evidence type="ECO:0000256" key="9">
    <source>
        <dbReference type="RuleBase" id="RU000492"/>
    </source>
</evidence>
<dbReference type="InterPro" id="IPR014001">
    <property type="entry name" value="Helicase_ATP-bd"/>
</dbReference>
<dbReference type="RefSeq" id="WP_066971531.1">
    <property type="nucleotide sequence ID" value="NZ_LWMT01000098.1"/>
</dbReference>
<dbReference type="InterPro" id="IPR044742">
    <property type="entry name" value="DEAD/DEAH_RhlB"/>
</dbReference>
<sequence>MEQLSFEDFEVSDNIKNAIKDMGFEEPTPIQSLTIPVALKGEDIIGQAQTGTGKTVSFGIPLLEKINIEDKSPQAIVICPTRELCIQVAEELGRLSASMRKLYILPVYGGQPIGRQLRVLKKGVHIIIGTPGRLLDHIKRRTLDLSGIQIAVLDEADEMLDMGFREDIEDILRNTPKSRQTLLFSATIPKAIKRLANNFQNHPKHLRASQHHVTVPEIEQFYFEAKERVKLETLDRLMDIYDFKLSLVFCNTKRKVDRLVRDLKSRGYQVDGIHGDMRQSQRDKVMGKFRKGQIEILVATDVAARGIDVSDVEAVFNYDVPNDNEYYVHRIGRTGRAGKTGYAFTFVAGKEIYKLRDIQRYAKTKIKQQKIPSLSDIQKVKSNLVLDKVVNIITNENLDKNIKIIENLMENGYNSIDIAAALLKLVKEE</sequence>
<dbReference type="InterPro" id="IPR011545">
    <property type="entry name" value="DEAD/DEAH_box_helicase_dom"/>
</dbReference>
<dbReference type="SUPFAM" id="SSF52540">
    <property type="entry name" value="P-loop containing nucleoside triphosphate hydrolases"/>
    <property type="match status" value="1"/>
</dbReference>
<dbReference type="PROSITE" id="PS51195">
    <property type="entry name" value="Q_MOTIF"/>
    <property type="match status" value="1"/>
</dbReference>
<keyword evidence="3 9" id="KW-0547">Nucleotide-binding</keyword>
<evidence type="ECO:0000256" key="5">
    <source>
        <dbReference type="ARBA" id="ARBA00022806"/>
    </source>
</evidence>
<dbReference type="CDD" id="cd18787">
    <property type="entry name" value="SF2_C_DEAD"/>
    <property type="match status" value="1"/>
</dbReference>
<evidence type="ECO:0000313" key="13">
    <source>
        <dbReference type="EMBL" id="KZX15377.1"/>
    </source>
</evidence>
<dbReference type="PROSITE" id="PS00039">
    <property type="entry name" value="DEAD_ATP_HELICASE"/>
    <property type="match status" value="1"/>
</dbReference>
<feature type="domain" description="DEAD-box RNA helicase Q" evidence="12">
    <location>
        <begin position="4"/>
        <end position="32"/>
    </location>
</feature>
<dbReference type="SMART" id="SM00490">
    <property type="entry name" value="HELICc"/>
    <property type="match status" value="1"/>
</dbReference>
<dbReference type="InterPro" id="IPR050547">
    <property type="entry name" value="DEAD_box_RNA_helicases"/>
</dbReference>
<evidence type="ECO:0000313" key="14">
    <source>
        <dbReference type="Proteomes" id="UP000077066"/>
    </source>
</evidence>
<proteinExistence type="inferred from homology"/>
<evidence type="ECO:0000259" key="10">
    <source>
        <dbReference type="PROSITE" id="PS51192"/>
    </source>
</evidence>
<dbReference type="InterPro" id="IPR027417">
    <property type="entry name" value="P-loop_NTPase"/>
</dbReference>
<dbReference type="OrthoDB" id="4631at2157"/>
<feature type="domain" description="Helicase ATP-binding" evidence="10">
    <location>
        <begin position="35"/>
        <end position="206"/>
    </location>
</feature>
<evidence type="ECO:0000256" key="6">
    <source>
        <dbReference type="ARBA" id="ARBA00022840"/>
    </source>
</evidence>
<dbReference type="GO" id="GO:0140097">
    <property type="term" value="F:catalytic activity, acting on DNA"/>
    <property type="evidence" value="ECO:0007669"/>
    <property type="project" value="UniProtKB-ARBA"/>
</dbReference>
<dbReference type="GO" id="GO:0005524">
    <property type="term" value="F:ATP binding"/>
    <property type="evidence" value="ECO:0007669"/>
    <property type="project" value="UniProtKB-KW"/>
</dbReference>
<evidence type="ECO:0000259" key="12">
    <source>
        <dbReference type="PROSITE" id="PS51195"/>
    </source>
</evidence>
<accession>A0A166CM21</accession>
<organism evidence="13 14">
    <name type="scientific">Methanobrevibacter filiformis</name>
    <dbReference type="NCBI Taxonomy" id="55758"/>
    <lineage>
        <taxon>Archaea</taxon>
        <taxon>Methanobacteriati</taxon>
        <taxon>Methanobacteriota</taxon>
        <taxon>Methanomada group</taxon>
        <taxon>Methanobacteria</taxon>
        <taxon>Methanobacteriales</taxon>
        <taxon>Methanobacteriaceae</taxon>
        <taxon>Methanobrevibacter</taxon>
    </lineage>
</organism>
<gene>
    <name evidence="13" type="primary">cshA</name>
    <name evidence="13" type="ORF">MBFIL_06780</name>
</gene>
<dbReference type="STRING" id="55758.MBFIL_06780"/>
<evidence type="ECO:0000256" key="4">
    <source>
        <dbReference type="ARBA" id="ARBA00022801"/>
    </source>
</evidence>
<dbReference type="CDD" id="cd00268">
    <property type="entry name" value="DEADc"/>
    <property type="match status" value="1"/>
</dbReference>
<evidence type="ECO:0000256" key="7">
    <source>
        <dbReference type="ARBA" id="ARBA00023016"/>
    </source>
</evidence>
<evidence type="ECO:0000256" key="1">
    <source>
        <dbReference type="ARBA" id="ARBA00012552"/>
    </source>
</evidence>
<dbReference type="InterPro" id="IPR014014">
    <property type="entry name" value="RNA_helicase_DEAD_Q_motif"/>
</dbReference>
<dbReference type="GO" id="GO:0016787">
    <property type="term" value="F:hydrolase activity"/>
    <property type="evidence" value="ECO:0007669"/>
    <property type="project" value="UniProtKB-KW"/>
</dbReference>
<dbReference type="Gene3D" id="3.40.50.300">
    <property type="entry name" value="P-loop containing nucleotide triphosphate hydrolases"/>
    <property type="match status" value="2"/>
</dbReference>
<protein>
    <recommendedName>
        <fullName evidence="1">RNA helicase</fullName>
        <ecNumber evidence="1">3.6.4.13</ecNumber>
    </recommendedName>
</protein>
<keyword evidence="7" id="KW-0346">Stress response</keyword>
<dbReference type="GO" id="GO:0009409">
    <property type="term" value="P:response to cold"/>
    <property type="evidence" value="ECO:0007669"/>
    <property type="project" value="TreeGrafter"/>
</dbReference>
<dbReference type="EMBL" id="LWMT01000098">
    <property type="protein sequence ID" value="KZX15377.1"/>
    <property type="molecule type" value="Genomic_DNA"/>
</dbReference>
<keyword evidence="5 9" id="KW-0347">Helicase</keyword>
<keyword evidence="2" id="KW-0963">Cytoplasm</keyword>
<dbReference type="Pfam" id="PF00270">
    <property type="entry name" value="DEAD"/>
    <property type="match status" value="1"/>
</dbReference>
<evidence type="ECO:0000256" key="3">
    <source>
        <dbReference type="ARBA" id="ARBA00022741"/>
    </source>
</evidence>
<dbReference type="GO" id="GO:0033592">
    <property type="term" value="F:RNA strand annealing activity"/>
    <property type="evidence" value="ECO:0007669"/>
    <property type="project" value="TreeGrafter"/>
</dbReference>
<dbReference type="InterPro" id="IPR057325">
    <property type="entry name" value="DeaD_dimer"/>
</dbReference>
<keyword evidence="6 9" id="KW-0067">ATP-binding</keyword>